<sequence>MGGHHSPPQSTARERYIIWKRRSERQNACWRADDLLQFVEDVLTMAGDLHSEPLHPSVYRTGVADIQRNRASSQHTGIREEVVGPFICVYLFRGNALSDRDGGTVCEVRRVMRRTQFSSSLNMWRQVTHLTTNEDWRLVEYWTTGIPPLSILRNAISLSYLCLRTLIELRSDHLDRTLWPECIKPHNTSLRCRPVRYNGGRAYTNEDIEM</sequence>
<gene>
    <name evidence="1" type="ORF">PROFUN_13655</name>
</gene>
<evidence type="ECO:0000313" key="1">
    <source>
        <dbReference type="EMBL" id="PRP78478.1"/>
    </source>
</evidence>
<organism evidence="1 2">
    <name type="scientific">Planoprotostelium fungivorum</name>
    <dbReference type="NCBI Taxonomy" id="1890364"/>
    <lineage>
        <taxon>Eukaryota</taxon>
        <taxon>Amoebozoa</taxon>
        <taxon>Evosea</taxon>
        <taxon>Variosea</taxon>
        <taxon>Cavosteliida</taxon>
        <taxon>Cavosteliaceae</taxon>
        <taxon>Planoprotostelium</taxon>
    </lineage>
</organism>
<reference evidence="1 2" key="1">
    <citation type="journal article" date="2018" name="Genome Biol. Evol.">
        <title>Multiple Roots of Fruiting Body Formation in Amoebozoa.</title>
        <authorList>
            <person name="Hillmann F."/>
            <person name="Forbes G."/>
            <person name="Novohradska S."/>
            <person name="Ferling I."/>
            <person name="Riege K."/>
            <person name="Groth M."/>
            <person name="Westermann M."/>
            <person name="Marz M."/>
            <person name="Spaller T."/>
            <person name="Winckler T."/>
            <person name="Schaap P."/>
            <person name="Glockner G."/>
        </authorList>
    </citation>
    <scope>NUCLEOTIDE SEQUENCE [LARGE SCALE GENOMIC DNA]</scope>
    <source>
        <strain evidence="1 2">Jena</strain>
    </source>
</reference>
<dbReference type="EMBL" id="MDYQ01000221">
    <property type="protein sequence ID" value="PRP78478.1"/>
    <property type="molecule type" value="Genomic_DNA"/>
</dbReference>
<dbReference type="AlphaFoldDB" id="A0A2P6N3D9"/>
<dbReference type="Proteomes" id="UP000241769">
    <property type="component" value="Unassembled WGS sequence"/>
</dbReference>
<name>A0A2P6N3D9_9EUKA</name>
<protein>
    <submittedName>
        <fullName evidence="1">Uncharacterized protein</fullName>
    </submittedName>
</protein>
<keyword evidence="2" id="KW-1185">Reference proteome</keyword>
<evidence type="ECO:0000313" key="2">
    <source>
        <dbReference type="Proteomes" id="UP000241769"/>
    </source>
</evidence>
<comment type="caution">
    <text evidence="1">The sequence shown here is derived from an EMBL/GenBank/DDBJ whole genome shotgun (WGS) entry which is preliminary data.</text>
</comment>
<accession>A0A2P6N3D9</accession>
<proteinExistence type="predicted"/>
<dbReference type="InParanoid" id="A0A2P6N3D9"/>